<proteinExistence type="predicted"/>
<evidence type="ECO:0000313" key="3">
    <source>
        <dbReference type="Proteomes" id="UP001500928"/>
    </source>
</evidence>
<feature type="region of interest" description="Disordered" evidence="1">
    <location>
        <begin position="135"/>
        <end position="164"/>
    </location>
</feature>
<sequence>MGQLSFWSADARPRALGDLEGLLCGPGRVELFGRGSAARITVVLGPPPVPEEDDPEPEPEPGPESRAEPEPEPDAAEPIEPADPVDPVDPDELAFLDLDPDEIAARLGMLPARAGGFPDDGRQRGRHAGVADAVPAGVSGERGCGDPGAPRQERPVARTPASDPVVDEVTGWRARAVCCALRARGVPAEVGHAEDGRARVRTAFRTDLADLARAWTDGGGMKTVPGGFELDGPRLRLWVLAAGGHHGPGYALGLDPETRTLDDRLLTASRQLGLGARLVHGSLRIAGARRLRRLGELVGCPPREVAAGVWPV</sequence>
<comment type="caution">
    <text evidence="2">The sequence shown here is derived from an EMBL/GenBank/DDBJ whole genome shotgun (WGS) entry which is preliminary data.</text>
</comment>
<reference evidence="3" key="1">
    <citation type="journal article" date="2019" name="Int. J. Syst. Evol. Microbiol.">
        <title>The Global Catalogue of Microorganisms (GCM) 10K type strain sequencing project: providing services to taxonomists for standard genome sequencing and annotation.</title>
        <authorList>
            <consortium name="The Broad Institute Genomics Platform"/>
            <consortium name="The Broad Institute Genome Sequencing Center for Infectious Disease"/>
            <person name="Wu L."/>
            <person name="Ma J."/>
        </authorList>
    </citation>
    <scope>NUCLEOTIDE SEQUENCE [LARGE SCALE GENOMIC DNA]</scope>
    <source>
        <strain evidence="3">JCM 17979</strain>
    </source>
</reference>
<accession>A0ABP9BNM5</accession>
<dbReference type="EMBL" id="BAABHO010000031">
    <property type="protein sequence ID" value="GAA4797863.1"/>
    <property type="molecule type" value="Genomic_DNA"/>
</dbReference>
<keyword evidence="3" id="KW-1185">Reference proteome</keyword>
<dbReference type="RefSeq" id="WP_345418509.1">
    <property type="nucleotide sequence ID" value="NZ_BAABHO010000031.1"/>
</dbReference>
<feature type="compositionally biased region" description="Acidic residues" evidence="1">
    <location>
        <begin position="50"/>
        <end position="61"/>
    </location>
</feature>
<feature type="region of interest" description="Disordered" evidence="1">
    <location>
        <begin position="43"/>
        <end position="93"/>
    </location>
</feature>
<name>A0ABP9BNM5_9PSEU</name>
<evidence type="ECO:0000313" key="2">
    <source>
        <dbReference type="EMBL" id="GAA4797863.1"/>
    </source>
</evidence>
<protein>
    <submittedName>
        <fullName evidence="2">Uncharacterized protein</fullName>
    </submittedName>
</protein>
<gene>
    <name evidence="2" type="ORF">GCM10023200_37730</name>
</gene>
<organism evidence="2 3">
    <name type="scientific">Actinomycetospora chlora</name>
    <dbReference type="NCBI Taxonomy" id="663608"/>
    <lineage>
        <taxon>Bacteria</taxon>
        <taxon>Bacillati</taxon>
        <taxon>Actinomycetota</taxon>
        <taxon>Actinomycetes</taxon>
        <taxon>Pseudonocardiales</taxon>
        <taxon>Pseudonocardiaceae</taxon>
        <taxon>Actinomycetospora</taxon>
    </lineage>
</organism>
<dbReference type="Proteomes" id="UP001500928">
    <property type="component" value="Unassembled WGS sequence"/>
</dbReference>
<evidence type="ECO:0000256" key="1">
    <source>
        <dbReference type="SAM" id="MobiDB-lite"/>
    </source>
</evidence>